<dbReference type="AlphaFoldDB" id="A0A223V2E0"/>
<evidence type="ECO:0000313" key="2">
    <source>
        <dbReference type="EMBL" id="ASV29300.1"/>
    </source>
</evidence>
<dbReference type="InterPro" id="IPR000326">
    <property type="entry name" value="PAP2/HPO"/>
</dbReference>
<dbReference type="Gene3D" id="1.10.606.10">
    <property type="entry name" value="Vanadium-containing Chloroperoxidase, domain 2"/>
    <property type="match status" value="1"/>
</dbReference>
<dbReference type="KEGG" id="marb:CJ263_03165"/>
<feature type="domain" description="Phosphatidic acid phosphatase type 2/haloperoxidase" evidence="1">
    <location>
        <begin position="5"/>
        <end position="58"/>
    </location>
</feature>
<reference evidence="2 3" key="1">
    <citation type="submission" date="2017-08" db="EMBL/GenBank/DDBJ databases">
        <title>The complete genome sequence of Maribacter sp. B1, isolated from deep-sea sediment.</title>
        <authorList>
            <person name="Wu Y.-H."/>
            <person name="Cheng H."/>
            <person name="Xu X.-W."/>
        </authorList>
    </citation>
    <scope>NUCLEOTIDE SEQUENCE [LARGE SCALE GENOMIC DNA]</scope>
    <source>
        <strain evidence="2 3">B1</strain>
    </source>
</reference>
<protein>
    <recommendedName>
        <fullName evidence="1">Phosphatidic acid phosphatase type 2/haloperoxidase domain-containing protein</fullName>
    </recommendedName>
</protein>
<dbReference type="EMBL" id="CP022957">
    <property type="protein sequence ID" value="ASV29300.1"/>
    <property type="molecule type" value="Genomic_DNA"/>
</dbReference>
<dbReference type="SUPFAM" id="SSF48317">
    <property type="entry name" value="Acid phosphatase/Vanadium-dependent haloperoxidase"/>
    <property type="match status" value="1"/>
</dbReference>
<gene>
    <name evidence="2" type="ORF">CJ263_03165</name>
</gene>
<dbReference type="GO" id="GO:0004601">
    <property type="term" value="F:peroxidase activity"/>
    <property type="evidence" value="ECO:0007669"/>
    <property type="project" value="InterPro"/>
</dbReference>
<accession>A0A223V2E0</accession>
<name>A0A223V2E0_9FLAO</name>
<evidence type="ECO:0000313" key="3">
    <source>
        <dbReference type="Proteomes" id="UP000215244"/>
    </source>
</evidence>
<evidence type="ECO:0000259" key="1">
    <source>
        <dbReference type="Pfam" id="PF01569"/>
    </source>
</evidence>
<sequence length="86" mass="9516">MINFPSYTSGHSVFSTAASEVLAYIFPEKAILVRGWAEEAAISRVYGRIHCVFDATVGTETKVERSPNLPLMSLNWTGPTRCHLKS</sequence>
<organism evidence="2 3">
    <name type="scientific">Maribacter cobaltidurans</name>
    <dbReference type="NCBI Taxonomy" id="1178778"/>
    <lineage>
        <taxon>Bacteria</taxon>
        <taxon>Pseudomonadati</taxon>
        <taxon>Bacteroidota</taxon>
        <taxon>Flavobacteriia</taxon>
        <taxon>Flavobacteriales</taxon>
        <taxon>Flavobacteriaceae</taxon>
        <taxon>Maribacter</taxon>
    </lineage>
</organism>
<dbReference type="Pfam" id="PF01569">
    <property type="entry name" value="PAP2"/>
    <property type="match status" value="1"/>
</dbReference>
<dbReference type="Proteomes" id="UP000215244">
    <property type="component" value="Chromosome"/>
</dbReference>
<dbReference type="InterPro" id="IPR016119">
    <property type="entry name" value="Br/Cl_peroxidase_C"/>
</dbReference>
<dbReference type="InterPro" id="IPR036938">
    <property type="entry name" value="PAP2/HPO_sf"/>
</dbReference>
<keyword evidence="3" id="KW-1185">Reference proteome</keyword>
<proteinExistence type="predicted"/>